<dbReference type="Pfam" id="PF13595">
    <property type="entry name" value="DUF4138"/>
    <property type="match status" value="1"/>
</dbReference>
<feature type="chain" id="PRO_5010170294" description="Conjugative transposon TraN protein" evidence="1">
    <location>
        <begin position="24"/>
        <end position="272"/>
    </location>
</feature>
<dbReference type="EMBL" id="MPPL01000001">
    <property type="protein sequence ID" value="OKS85681.1"/>
    <property type="molecule type" value="Genomic_DNA"/>
</dbReference>
<dbReference type="STRING" id="1302689.RG47T_1127"/>
<feature type="signal peptide" evidence="1">
    <location>
        <begin position="1"/>
        <end position="23"/>
    </location>
</feature>
<evidence type="ECO:0000256" key="1">
    <source>
        <dbReference type="SAM" id="SignalP"/>
    </source>
</evidence>
<evidence type="ECO:0000313" key="2">
    <source>
        <dbReference type="EMBL" id="OKS85681.1"/>
    </source>
</evidence>
<dbReference type="OrthoDB" id="1038500at2"/>
<organism evidence="2 3">
    <name type="scientific">Mucilaginibacter polytrichastri</name>
    <dbReference type="NCBI Taxonomy" id="1302689"/>
    <lineage>
        <taxon>Bacteria</taxon>
        <taxon>Pseudomonadati</taxon>
        <taxon>Bacteroidota</taxon>
        <taxon>Sphingobacteriia</taxon>
        <taxon>Sphingobacteriales</taxon>
        <taxon>Sphingobacteriaceae</taxon>
        <taxon>Mucilaginibacter</taxon>
    </lineage>
</organism>
<dbReference type="RefSeq" id="WP_074488478.1">
    <property type="nucleotide sequence ID" value="NZ_FPAM01000002.1"/>
</dbReference>
<name>A0A1Q5ZV84_9SPHI</name>
<keyword evidence="1" id="KW-0732">Signal</keyword>
<evidence type="ECO:0000313" key="3">
    <source>
        <dbReference type="Proteomes" id="UP000186720"/>
    </source>
</evidence>
<accession>A0A1Q5ZV84</accession>
<dbReference type="NCBIfam" id="TIGR03780">
    <property type="entry name" value="Bac_Flav_CT_N"/>
    <property type="match status" value="1"/>
</dbReference>
<evidence type="ECO:0008006" key="4">
    <source>
        <dbReference type="Google" id="ProtNLM"/>
    </source>
</evidence>
<comment type="caution">
    <text evidence="2">The sequence shown here is derived from an EMBL/GenBank/DDBJ whole genome shotgun (WGS) entry which is preliminary data.</text>
</comment>
<gene>
    <name evidence="2" type="ORF">RG47T_1127</name>
</gene>
<dbReference type="AlphaFoldDB" id="A0A1Q5ZV84"/>
<reference evidence="2 3" key="1">
    <citation type="submission" date="2016-11" db="EMBL/GenBank/DDBJ databases">
        <title>Whole Genome Sequencing of Mucilaginibacter polytrichastri RG4-7(T) isolated from the moss sample.</title>
        <authorList>
            <person name="Li Y."/>
        </authorList>
    </citation>
    <scope>NUCLEOTIDE SEQUENCE [LARGE SCALE GENOMIC DNA]</scope>
    <source>
        <strain evidence="2 3">RG4-7</strain>
    </source>
</reference>
<protein>
    <recommendedName>
        <fullName evidence="4">Conjugative transposon TraN protein</fullName>
    </recommendedName>
</protein>
<proteinExistence type="predicted"/>
<dbReference type="InterPro" id="IPR022298">
    <property type="entry name" value="Conjug_transposon_TraN"/>
</dbReference>
<keyword evidence="3" id="KW-1185">Reference proteome</keyword>
<sequence length="272" mass="30063">MKTTKALLLFGLAFLLNGISANAQTGIQPVQVTITTAKTTNIIFPQAIISVDRGSRLILAQKAKGVENILQVKAARDSFPETNLSVITADGRLNSFVVNYSSQPQILNLSIAESTVSKSITFSEANYNKAEVTRYAKAVLKEKAGTVAHDKAAGLRFAVQGFFIHDDVIYCRLEIENRTNIGYDIGQLRFFIRDQQKAKRTATQEIEVTPVLAENKPDAVKANSTQAIVFALPKFTIPDKKYLALQLIEKNGGRHLEVHVKNRQLIRARLLP</sequence>
<dbReference type="Proteomes" id="UP000186720">
    <property type="component" value="Unassembled WGS sequence"/>
</dbReference>